<keyword evidence="9" id="KW-1185">Reference proteome</keyword>
<sequence length="562" mass="62307">MEAVVEPYLGAVYTRAWVVELMLDLAGYAAPRNLVDARAVEPSVGQGAFLLPMVARLLTSCRVQRRPWLDCRDSLRAYDVDATALKQCRRHVQQLLIEAGVCGPDAEALLNAWLVETDYLLLVGRTTGHTSQLPGLFDEPVAAGVDFVLGNPPYVRVESIPEAQNARYRHLFPTMRGRADLYVGFFEAALRQLRPNGVCAFICADRWMLNQYGESLRRYITTDFAVELLLEMHDAAAFEDTVSAYPAISLIRRASQGAAVVARATNELEQTPAAEIVACLNAIRLEATPPGVLGLTAARVPEWFPAGRPWTRTTPTRTALLAYLEQHFEPLVSAATGTRVGIGIATGADAVFFTTTPDLVEPAQQLRLARPADVRTGQLVWGGQWLLSPWHRGKLIDLAHYPRLHAHLAAHRPQLAGRHVAKKNPQAWCRTIDKVDEPLYRRPKLYIPDIKNTLFPVLDQGETYPDHNLYFITSDHWDLEVLGGLLLSDLGTFFVECYGVRMRGGYLRMQAQYLRKIRVPAPAAILPPQADALRQAFRTRDVAAATVAAVAVYGIGHLWPTA</sequence>
<dbReference type="GO" id="GO:0003676">
    <property type="term" value="F:nucleic acid binding"/>
    <property type="evidence" value="ECO:0007669"/>
    <property type="project" value="InterPro"/>
</dbReference>
<protein>
    <recommendedName>
        <fullName evidence="2">site-specific DNA-methyltransferase (adenine-specific)</fullName>
        <ecNumber evidence="2">2.1.1.72</ecNumber>
    </recommendedName>
</protein>
<proteinExistence type="inferred from homology"/>
<dbReference type="AlphaFoldDB" id="A0A1I0A3S4"/>
<dbReference type="InterPro" id="IPR011639">
    <property type="entry name" value="MethylTrfase_TaqI-like_dom"/>
</dbReference>
<evidence type="ECO:0000256" key="3">
    <source>
        <dbReference type="ARBA" id="ARBA00022603"/>
    </source>
</evidence>
<keyword evidence="4" id="KW-0808">Transferase</keyword>
<name>A0A1I0A3S4_9BACT</name>
<dbReference type="InterPro" id="IPR050953">
    <property type="entry name" value="N4_N6_ade-DNA_methylase"/>
</dbReference>
<dbReference type="Gene3D" id="3.40.50.150">
    <property type="entry name" value="Vaccinia Virus protein VP39"/>
    <property type="match status" value="1"/>
</dbReference>
<dbReference type="GO" id="GO:0032259">
    <property type="term" value="P:methylation"/>
    <property type="evidence" value="ECO:0007669"/>
    <property type="project" value="UniProtKB-KW"/>
</dbReference>
<evidence type="ECO:0000313" key="8">
    <source>
        <dbReference type="EMBL" id="SES88734.1"/>
    </source>
</evidence>
<evidence type="ECO:0000259" key="7">
    <source>
        <dbReference type="Pfam" id="PF07669"/>
    </source>
</evidence>
<dbReference type="PROSITE" id="PS00092">
    <property type="entry name" value="N6_MTASE"/>
    <property type="match status" value="1"/>
</dbReference>
<accession>A0A1I0A3S4</accession>
<evidence type="ECO:0000256" key="2">
    <source>
        <dbReference type="ARBA" id="ARBA00011900"/>
    </source>
</evidence>
<dbReference type="OrthoDB" id="32195at2"/>
<comment type="similarity">
    <text evidence="1">Belongs to the N(4)/N(6)-methyltransferase family.</text>
</comment>
<dbReference type="STRING" id="82805.SAMN04487998_0579"/>
<dbReference type="SUPFAM" id="SSF53335">
    <property type="entry name" value="S-adenosyl-L-methionine-dependent methyltransferases"/>
    <property type="match status" value="1"/>
</dbReference>
<dbReference type="EC" id="2.1.1.72" evidence="2"/>
<dbReference type="Pfam" id="PF07669">
    <property type="entry name" value="Eco57I"/>
    <property type="match status" value="1"/>
</dbReference>
<dbReference type="GO" id="GO:0006304">
    <property type="term" value="P:DNA modification"/>
    <property type="evidence" value="ECO:0007669"/>
    <property type="project" value="InterPro"/>
</dbReference>
<keyword evidence="3" id="KW-0489">Methyltransferase</keyword>
<evidence type="ECO:0000256" key="5">
    <source>
        <dbReference type="ARBA" id="ARBA00022691"/>
    </source>
</evidence>
<dbReference type="GO" id="GO:0009007">
    <property type="term" value="F:site-specific DNA-methyltransferase (adenine-specific) activity"/>
    <property type="evidence" value="ECO:0007669"/>
    <property type="project" value="UniProtKB-EC"/>
</dbReference>
<comment type="catalytic activity">
    <reaction evidence="6">
        <text>a 2'-deoxyadenosine in DNA + S-adenosyl-L-methionine = an N(6)-methyl-2'-deoxyadenosine in DNA + S-adenosyl-L-homocysteine + H(+)</text>
        <dbReference type="Rhea" id="RHEA:15197"/>
        <dbReference type="Rhea" id="RHEA-COMP:12418"/>
        <dbReference type="Rhea" id="RHEA-COMP:12419"/>
        <dbReference type="ChEBI" id="CHEBI:15378"/>
        <dbReference type="ChEBI" id="CHEBI:57856"/>
        <dbReference type="ChEBI" id="CHEBI:59789"/>
        <dbReference type="ChEBI" id="CHEBI:90615"/>
        <dbReference type="ChEBI" id="CHEBI:90616"/>
        <dbReference type="EC" id="2.1.1.72"/>
    </reaction>
</comment>
<dbReference type="PRINTS" id="PR00507">
    <property type="entry name" value="N12N6MTFRASE"/>
</dbReference>
<dbReference type="Proteomes" id="UP000198697">
    <property type="component" value="Unassembled WGS sequence"/>
</dbReference>
<organism evidence="8 9">
    <name type="scientific">Hymenobacter actinosclerus</name>
    <dbReference type="NCBI Taxonomy" id="82805"/>
    <lineage>
        <taxon>Bacteria</taxon>
        <taxon>Pseudomonadati</taxon>
        <taxon>Bacteroidota</taxon>
        <taxon>Cytophagia</taxon>
        <taxon>Cytophagales</taxon>
        <taxon>Hymenobacteraceae</taxon>
        <taxon>Hymenobacter</taxon>
    </lineage>
</organism>
<dbReference type="EMBL" id="FOHS01000001">
    <property type="protein sequence ID" value="SES88734.1"/>
    <property type="molecule type" value="Genomic_DNA"/>
</dbReference>
<evidence type="ECO:0000256" key="6">
    <source>
        <dbReference type="ARBA" id="ARBA00047942"/>
    </source>
</evidence>
<evidence type="ECO:0000256" key="1">
    <source>
        <dbReference type="ARBA" id="ARBA00006594"/>
    </source>
</evidence>
<evidence type="ECO:0000256" key="4">
    <source>
        <dbReference type="ARBA" id="ARBA00022679"/>
    </source>
</evidence>
<gene>
    <name evidence="8" type="ORF">SAMN04487998_0579</name>
</gene>
<evidence type="ECO:0000313" key="9">
    <source>
        <dbReference type="Proteomes" id="UP000198697"/>
    </source>
</evidence>
<feature type="domain" description="Type II methyltransferase M.TaqI-like" evidence="7">
    <location>
        <begin position="143"/>
        <end position="238"/>
    </location>
</feature>
<dbReference type="PANTHER" id="PTHR33841:SF5">
    <property type="entry name" value="DNA METHYLASE (MODIFICATION METHYLASE) (METHYLTRANSFERASE)-RELATED"/>
    <property type="match status" value="1"/>
</dbReference>
<dbReference type="PANTHER" id="PTHR33841">
    <property type="entry name" value="DNA METHYLTRANSFERASE YEEA-RELATED"/>
    <property type="match status" value="1"/>
</dbReference>
<dbReference type="RefSeq" id="WP_092768051.1">
    <property type="nucleotide sequence ID" value="NZ_FOHS01000001.1"/>
</dbReference>
<dbReference type="InterPro" id="IPR002052">
    <property type="entry name" value="DNA_methylase_N6_adenine_CS"/>
</dbReference>
<keyword evidence="5" id="KW-0949">S-adenosyl-L-methionine</keyword>
<reference evidence="9" key="1">
    <citation type="submission" date="2016-10" db="EMBL/GenBank/DDBJ databases">
        <authorList>
            <person name="Varghese N."/>
            <person name="Submissions S."/>
        </authorList>
    </citation>
    <scope>NUCLEOTIDE SEQUENCE [LARGE SCALE GENOMIC DNA]</scope>
    <source>
        <strain evidence="9">DSM 15310</strain>
    </source>
</reference>
<dbReference type="InterPro" id="IPR029063">
    <property type="entry name" value="SAM-dependent_MTases_sf"/>
</dbReference>